<feature type="transmembrane region" description="Helical" evidence="2">
    <location>
        <begin position="78"/>
        <end position="100"/>
    </location>
</feature>
<reference evidence="3" key="1">
    <citation type="submission" date="2021-01" db="EMBL/GenBank/DDBJ databases">
        <authorList>
            <person name="Corre E."/>
            <person name="Pelletier E."/>
            <person name="Niang G."/>
            <person name="Scheremetjew M."/>
            <person name="Finn R."/>
            <person name="Kale V."/>
            <person name="Holt S."/>
            <person name="Cochrane G."/>
            <person name="Meng A."/>
            <person name="Brown T."/>
            <person name="Cohen L."/>
        </authorList>
    </citation>
    <scope>NUCLEOTIDE SEQUENCE</scope>
    <source>
        <strain evidence="3">CCAP 1951/1</strain>
    </source>
</reference>
<evidence type="ECO:0000256" key="2">
    <source>
        <dbReference type="SAM" id="Phobius"/>
    </source>
</evidence>
<proteinExistence type="predicted"/>
<feature type="compositionally biased region" description="Low complexity" evidence="1">
    <location>
        <begin position="1"/>
        <end position="20"/>
    </location>
</feature>
<sequence>MCHPPTQTTPPAGAPRATRTSDVQPVAADPSHAIGDARCHQAPDSHFCGGSGQTQAHAAALPASEDPEERETARRATIVVLVTGFVLTVIVVAVIVWALVTGFTS</sequence>
<accession>A0A7S1MT95</accession>
<protein>
    <submittedName>
        <fullName evidence="3">Uncharacterized protein</fullName>
    </submittedName>
</protein>
<gene>
    <name evidence="3" type="ORF">NDES1114_LOCUS27100</name>
</gene>
<dbReference type="EMBL" id="HBGF01040444">
    <property type="protein sequence ID" value="CAD9139896.1"/>
    <property type="molecule type" value="Transcribed_RNA"/>
</dbReference>
<dbReference type="AlphaFoldDB" id="A0A7S1MT95"/>
<feature type="region of interest" description="Disordered" evidence="1">
    <location>
        <begin position="1"/>
        <end position="71"/>
    </location>
</feature>
<keyword evidence="2" id="KW-0812">Transmembrane</keyword>
<name>A0A7S1MT95_NEODS</name>
<organism evidence="3">
    <name type="scientific">Neobodo designis</name>
    <name type="common">Flagellated protozoan</name>
    <name type="synonym">Bodo designis</name>
    <dbReference type="NCBI Taxonomy" id="312471"/>
    <lineage>
        <taxon>Eukaryota</taxon>
        <taxon>Discoba</taxon>
        <taxon>Euglenozoa</taxon>
        <taxon>Kinetoplastea</taxon>
        <taxon>Metakinetoplastina</taxon>
        <taxon>Neobodonida</taxon>
        <taxon>Neobodo</taxon>
    </lineage>
</organism>
<keyword evidence="2" id="KW-1133">Transmembrane helix</keyword>
<keyword evidence="2" id="KW-0472">Membrane</keyword>
<evidence type="ECO:0000313" key="3">
    <source>
        <dbReference type="EMBL" id="CAD9139896.1"/>
    </source>
</evidence>
<evidence type="ECO:0000256" key="1">
    <source>
        <dbReference type="SAM" id="MobiDB-lite"/>
    </source>
</evidence>